<dbReference type="EMBL" id="ABFK02000016">
    <property type="protein sequence ID" value="EDS04607.1"/>
    <property type="molecule type" value="Genomic_DNA"/>
</dbReference>
<accession>B0MTE3</accession>
<dbReference type="Proteomes" id="UP000005819">
    <property type="component" value="Unassembled WGS sequence"/>
</dbReference>
<organism evidence="1 2">
    <name type="scientific">Alistipes putredinis DSM 17216</name>
    <dbReference type="NCBI Taxonomy" id="445970"/>
    <lineage>
        <taxon>Bacteria</taxon>
        <taxon>Pseudomonadati</taxon>
        <taxon>Bacteroidota</taxon>
        <taxon>Bacteroidia</taxon>
        <taxon>Bacteroidales</taxon>
        <taxon>Rikenellaceae</taxon>
        <taxon>Alistipes</taxon>
    </lineage>
</organism>
<proteinExistence type="predicted"/>
<comment type="caution">
    <text evidence="1">The sequence shown here is derived from an EMBL/GenBank/DDBJ whole genome shotgun (WGS) entry which is preliminary data.</text>
</comment>
<evidence type="ECO:0000313" key="1">
    <source>
        <dbReference type="EMBL" id="EDS04607.1"/>
    </source>
</evidence>
<evidence type="ECO:0000313" key="2">
    <source>
        <dbReference type="Proteomes" id="UP000005819"/>
    </source>
</evidence>
<protein>
    <submittedName>
        <fullName evidence="1">Uncharacterized protein</fullName>
    </submittedName>
</protein>
<name>B0MTE3_9BACT</name>
<dbReference type="AlphaFoldDB" id="B0MTE3"/>
<reference evidence="1" key="1">
    <citation type="submission" date="2007-10" db="EMBL/GenBank/DDBJ databases">
        <authorList>
            <person name="Fulton L."/>
            <person name="Clifton S."/>
            <person name="Fulton B."/>
            <person name="Xu J."/>
            <person name="Minx P."/>
            <person name="Pepin K.H."/>
            <person name="Johnson M."/>
            <person name="Thiruvilangam P."/>
            <person name="Bhonagiri V."/>
            <person name="Nash W.E."/>
            <person name="Mardis E.R."/>
            <person name="Wilson R.K."/>
        </authorList>
    </citation>
    <scope>NUCLEOTIDE SEQUENCE [LARGE SCALE GENOMIC DNA]</scope>
    <source>
        <strain evidence="1">DSM 17216</strain>
    </source>
</reference>
<gene>
    <name evidence="1" type="ORF">ALIPUT_00478</name>
</gene>
<reference evidence="1" key="2">
    <citation type="submission" date="2013-09" db="EMBL/GenBank/DDBJ databases">
        <title>Draft genome sequence of Alistipes putredinis (DSM 17216).</title>
        <authorList>
            <person name="Sudarsanam P."/>
            <person name="Ley R."/>
            <person name="Guruge J."/>
            <person name="Turnbaugh P.J."/>
            <person name="Mahowald M."/>
            <person name="Liep D."/>
            <person name="Gordon J."/>
        </authorList>
    </citation>
    <scope>NUCLEOTIDE SEQUENCE</scope>
    <source>
        <strain evidence="1">DSM 17216</strain>
    </source>
</reference>
<keyword evidence="2" id="KW-1185">Reference proteome</keyword>
<dbReference type="HOGENOM" id="CLU_3303642_0_0_10"/>
<sequence>MAFASDLTETALQIAAMRFSFGINIICIFFEEWLPVVFD</sequence>